<dbReference type="InterPro" id="IPR032466">
    <property type="entry name" value="Metal_Hydrolase"/>
</dbReference>
<evidence type="ECO:0000313" key="3">
    <source>
        <dbReference type="Proteomes" id="UP000578449"/>
    </source>
</evidence>
<feature type="domain" description="Amidohydrolase-related" evidence="1">
    <location>
        <begin position="16"/>
        <end position="252"/>
    </location>
</feature>
<dbReference type="AlphaFoldDB" id="A0A840P1I3"/>
<dbReference type="Gene3D" id="3.20.20.140">
    <property type="entry name" value="Metal-dependent hydrolases"/>
    <property type="match status" value="1"/>
</dbReference>
<dbReference type="EMBL" id="JACHGN010000006">
    <property type="protein sequence ID" value="MBB5133558.1"/>
    <property type="molecule type" value="Genomic_DNA"/>
</dbReference>
<dbReference type="Pfam" id="PF04909">
    <property type="entry name" value="Amidohydro_2"/>
    <property type="match status" value="1"/>
</dbReference>
<comment type="caution">
    <text evidence="2">The sequence shown here is derived from an EMBL/GenBank/DDBJ whole genome shotgun (WGS) entry which is preliminary data.</text>
</comment>
<evidence type="ECO:0000259" key="1">
    <source>
        <dbReference type="Pfam" id="PF04909"/>
    </source>
</evidence>
<evidence type="ECO:0000313" key="2">
    <source>
        <dbReference type="EMBL" id="MBB5133558.1"/>
    </source>
</evidence>
<reference evidence="2 3" key="1">
    <citation type="submission" date="2020-08" db="EMBL/GenBank/DDBJ databases">
        <title>Genomic Encyclopedia of Type Strains, Phase IV (KMG-IV): sequencing the most valuable type-strain genomes for metagenomic binning, comparative biology and taxonomic classification.</title>
        <authorList>
            <person name="Goeker M."/>
        </authorList>
    </citation>
    <scope>NUCLEOTIDE SEQUENCE [LARGE SCALE GENOMIC DNA]</scope>
    <source>
        <strain evidence="2 3">DSM 45615</strain>
    </source>
</reference>
<proteinExistence type="predicted"/>
<dbReference type="SUPFAM" id="SSF51556">
    <property type="entry name" value="Metallo-dependent hydrolases"/>
    <property type="match status" value="1"/>
</dbReference>
<dbReference type="Proteomes" id="UP000578449">
    <property type="component" value="Unassembled WGS sequence"/>
</dbReference>
<dbReference type="RefSeq" id="WP_185050509.1">
    <property type="nucleotide sequence ID" value="NZ_BAABIX010000001.1"/>
</dbReference>
<protein>
    <submittedName>
        <fullName evidence="2">Putative TIM-barrel fold metal-dependent hydrolase</fullName>
    </submittedName>
</protein>
<organism evidence="2 3">
    <name type="scientific">Thermocatellispora tengchongensis</name>
    <dbReference type="NCBI Taxonomy" id="1073253"/>
    <lineage>
        <taxon>Bacteria</taxon>
        <taxon>Bacillati</taxon>
        <taxon>Actinomycetota</taxon>
        <taxon>Actinomycetes</taxon>
        <taxon>Streptosporangiales</taxon>
        <taxon>Streptosporangiaceae</taxon>
        <taxon>Thermocatellispora</taxon>
    </lineage>
</organism>
<gene>
    <name evidence="2" type="ORF">HNP84_003284</name>
</gene>
<keyword evidence="2" id="KW-0378">Hydrolase</keyword>
<sequence>MRYLDCNTFIGRPSGHRPYLTRAVSPGELAAEMDRVGIHEAAVYHVLAHEYAPQTGNELLLSELGRAPEGVRERLRPVGVVLPPHTGEVPEPEELVAGLLAAGVRMARIFPSSEMAGHRFSLAPWCSGELLAALERVRMPLAVDFTLFRRGEPPWREVHDLAEGHPGLPVILMDVQGRNNRTLYPLLKRFGNLYVQSAGFNVHRGLEDLCSRFGAHRVVFGSGYPLRSMGGARMQLDGAGLPAADRELIASGTLAGLLAAVTVKEEIAYAG</sequence>
<dbReference type="GO" id="GO:0016787">
    <property type="term" value="F:hydrolase activity"/>
    <property type="evidence" value="ECO:0007669"/>
    <property type="project" value="UniProtKB-KW"/>
</dbReference>
<keyword evidence="3" id="KW-1185">Reference proteome</keyword>
<accession>A0A840P1I3</accession>
<dbReference type="InterPro" id="IPR006680">
    <property type="entry name" value="Amidohydro-rel"/>
</dbReference>
<name>A0A840P1I3_9ACTN</name>